<dbReference type="InterPro" id="IPR000531">
    <property type="entry name" value="Beta-barrel_TonB"/>
</dbReference>
<dbReference type="OrthoDB" id="9768177at2"/>
<dbReference type="EMBL" id="FNGY01000001">
    <property type="protein sequence ID" value="SDL57829.1"/>
    <property type="molecule type" value="Genomic_DNA"/>
</dbReference>
<evidence type="ECO:0000256" key="3">
    <source>
        <dbReference type="ARBA" id="ARBA00022452"/>
    </source>
</evidence>
<name>A0A1G9L772_9SPHI</name>
<evidence type="ECO:0000256" key="6">
    <source>
        <dbReference type="ARBA" id="ARBA00023136"/>
    </source>
</evidence>
<dbReference type="Gene3D" id="2.170.130.10">
    <property type="entry name" value="TonB-dependent receptor, plug domain"/>
    <property type="match status" value="1"/>
</dbReference>
<keyword evidence="5 9" id="KW-0798">TonB box</keyword>
<comment type="similarity">
    <text evidence="8 9">Belongs to the TonB-dependent receptor family.</text>
</comment>
<dbReference type="Pfam" id="PF00593">
    <property type="entry name" value="TonB_dep_Rec_b-barrel"/>
    <property type="match status" value="1"/>
</dbReference>
<dbReference type="GO" id="GO:0009279">
    <property type="term" value="C:cell outer membrane"/>
    <property type="evidence" value="ECO:0007669"/>
    <property type="project" value="UniProtKB-SubCell"/>
</dbReference>
<evidence type="ECO:0000256" key="9">
    <source>
        <dbReference type="RuleBase" id="RU003357"/>
    </source>
</evidence>
<evidence type="ECO:0000256" key="5">
    <source>
        <dbReference type="ARBA" id="ARBA00023077"/>
    </source>
</evidence>
<evidence type="ECO:0000256" key="2">
    <source>
        <dbReference type="ARBA" id="ARBA00022448"/>
    </source>
</evidence>
<dbReference type="NCBIfam" id="TIGR04057">
    <property type="entry name" value="SusC_RagA_signa"/>
    <property type="match status" value="1"/>
</dbReference>
<reference evidence="13" key="1">
    <citation type="submission" date="2016-10" db="EMBL/GenBank/DDBJ databases">
        <authorList>
            <person name="Varghese N."/>
            <person name="Submissions S."/>
        </authorList>
    </citation>
    <scope>NUCLEOTIDE SEQUENCE [LARGE SCALE GENOMIC DNA]</scope>
    <source>
        <strain evidence="13">DSM 19110</strain>
    </source>
</reference>
<evidence type="ECO:0000256" key="1">
    <source>
        <dbReference type="ARBA" id="ARBA00004571"/>
    </source>
</evidence>
<proteinExistence type="inferred from homology"/>
<dbReference type="SUPFAM" id="SSF56935">
    <property type="entry name" value="Porins"/>
    <property type="match status" value="1"/>
</dbReference>
<feature type="domain" description="TonB-dependent receptor plug" evidence="11">
    <location>
        <begin position="115"/>
        <end position="220"/>
    </location>
</feature>
<evidence type="ECO:0000256" key="4">
    <source>
        <dbReference type="ARBA" id="ARBA00022692"/>
    </source>
</evidence>
<keyword evidence="2 8" id="KW-0813">Transport</keyword>
<dbReference type="InterPro" id="IPR039426">
    <property type="entry name" value="TonB-dep_rcpt-like"/>
</dbReference>
<evidence type="ECO:0000313" key="13">
    <source>
        <dbReference type="Proteomes" id="UP000183200"/>
    </source>
</evidence>
<evidence type="ECO:0000259" key="10">
    <source>
        <dbReference type="Pfam" id="PF00593"/>
    </source>
</evidence>
<feature type="domain" description="TonB-dependent receptor-like beta-barrel" evidence="10">
    <location>
        <begin position="412"/>
        <end position="838"/>
    </location>
</feature>
<protein>
    <submittedName>
        <fullName evidence="12">TonB-linked outer membrane protein, SusC/RagA family</fullName>
    </submittedName>
</protein>
<evidence type="ECO:0000259" key="11">
    <source>
        <dbReference type="Pfam" id="PF07715"/>
    </source>
</evidence>
<dbReference type="InterPro" id="IPR037066">
    <property type="entry name" value="Plug_dom_sf"/>
</dbReference>
<keyword evidence="6 8" id="KW-0472">Membrane</keyword>
<gene>
    <name evidence="12" type="ORF">SAMN05421820_101799</name>
</gene>
<keyword evidence="13" id="KW-1185">Reference proteome</keyword>
<dbReference type="InterPro" id="IPR036942">
    <property type="entry name" value="Beta-barrel_TonB_sf"/>
</dbReference>
<dbReference type="PROSITE" id="PS52016">
    <property type="entry name" value="TONB_DEPENDENT_REC_3"/>
    <property type="match status" value="1"/>
</dbReference>
<evidence type="ECO:0000256" key="7">
    <source>
        <dbReference type="ARBA" id="ARBA00023237"/>
    </source>
</evidence>
<dbReference type="Pfam" id="PF07715">
    <property type="entry name" value="Plug"/>
    <property type="match status" value="1"/>
</dbReference>
<dbReference type="Pfam" id="PF13715">
    <property type="entry name" value="CarbopepD_reg_2"/>
    <property type="match status" value="1"/>
</dbReference>
<dbReference type="InterPro" id="IPR008969">
    <property type="entry name" value="CarboxyPept-like_regulatory"/>
</dbReference>
<dbReference type="InterPro" id="IPR023997">
    <property type="entry name" value="TonB-dep_OMP_SusC/RagA_CS"/>
</dbReference>
<keyword evidence="7 8" id="KW-0998">Cell outer membrane</keyword>
<keyword evidence="3 8" id="KW-1134">Transmembrane beta strand</keyword>
<dbReference type="AlphaFoldDB" id="A0A1G9L772"/>
<dbReference type="Proteomes" id="UP000183200">
    <property type="component" value="Unassembled WGS sequence"/>
</dbReference>
<keyword evidence="4 8" id="KW-0812">Transmembrane</keyword>
<comment type="subcellular location">
    <subcellularLocation>
        <location evidence="1 8">Cell outer membrane</location>
        <topology evidence="1 8">Multi-pass membrane protein</topology>
    </subcellularLocation>
</comment>
<evidence type="ECO:0000313" key="12">
    <source>
        <dbReference type="EMBL" id="SDL57829.1"/>
    </source>
</evidence>
<dbReference type="Gene3D" id="2.40.170.20">
    <property type="entry name" value="TonB-dependent receptor, beta-barrel domain"/>
    <property type="match status" value="1"/>
</dbReference>
<dbReference type="SUPFAM" id="SSF49464">
    <property type="entry name" value="Carboxypeptidase regulatory domain-like"/>
    <property type="match status" value="1"/>
</dbReference>
<sequence>MKLALFHIILLFCGVQAFGQKIITGKIITSESKQPLPGATIKSIPGNTKSLAKQDGIFNISVDPRDSILEVSCIGYLRTRVYISSSALPFVISMKAEEKNLKEVIISSGYQQLPKERATGSFTAIGNKRFNEQVSTDILSRLPAIANGLIADNSTTAGEGKLMIRGLSTINGPKAPLIVLDNFPYEGNIDNINPNDVESITLLKDAAASSIWGARAGNGVIVITTKKGAFNKPLSIGFNINTTLKTKPNLGYLRQMSSSDFIDVEEMLYKNKFYESRINNSNKPPLTPVVELLIKHNGDITNPDYRKNTALLRTFDVRRAYHKYMYQVGLNQQYALNLDGGSQKHNWIASAGYDRNSSILNEKYQRFNLRFGHTYQPLKDLRITTDIYYTLNSSISGRPGYDNIKSAAYDLYPYARFADDSGNPLTIAQKRQSYIESLEGGKLLDWNYYPLLDYKHSQNTTSTTDILFNTGINYTLFKGLNADLKYQYERQQSTGKNHRDKDSYFSRNLVNTYTQINPSTGEVIYRVPKGGILDLSNHLLLAHNLRGQLNFNRVWNKHEVHLIGGTEFRGARSTGNNYRMYGYNADILAIGQVDYTNQYPEYISKELSYIPENQNLEDALSRFVSVYANGSYTYNDKYIISASARRDASNLFGLNTNDKWNLLWSVGGSWDISKESFYKSNLIPYLRLRTTYGFSGNIDPKMSAVSTIRFLKAPANNPGLPYAQFDNYSNPDLRWETSGMLNFGLDFRFASNRLVGSIEYYRKNGDHLFGNAMMDETYGVGQTLTKNVARIKGSGIDIELSSINIKQKRFSWATDFNFNYNKDEVVDYLMDTKNSGNFISAGSISGVKGKPIFSIFSYKWAGLDPETGDPTGYFDGKKTNDYTQLMYNSSLSDLKYSGQVLPAFSGSLGNTFSYGGLSLSLSFSYKLGHHFRRNSIDYSSLFNRGLGHSDYAARWQQPGDEHHTNIPSMIYALNTNRDTFYSGSSVLVEKADHIRMEYVMLSYSLNQNLVNKLGMKNLSIFFNASNLGIIWRANKLRLDPEYQNGNTLLPSKYFSIGLRANVN</sequence>
<organism evidence="12 13">
    <name type="scientific">Pedobacter steynii</name>
    <dbReference type="NCBI Taxonomy" id="430522"/>
    <lineage>
        <taxon>Bacteria</taxon>
        <taxon>Pseudomonadati</taxon>
        <taxon>Bacteroidota</taxon>
        <taxon>Sphingobacteriia</taxon>
        <taxon>Sphingobacteriales</taxon>
        <taxon>Sphingobacteriaceae</taxon>
        <taxon>Pedobacter</taxon>
    </lineage>
</organism>
<dbReference type="RefSeq" id="WP_074604791.1">
    <property type="nucleotide sequence ID" value="NZ_FNGY01000001.1"/>
</dbReference>
<accession>A0A1G9L772</accession>
<dbReference type="InterPro" id="IPR012910">
    <property type="entry name" value="Plug_dom"/>
</dbReference>
<dbReference type="InterPro" id="IPR023996">
    <property type="entry name" value="TonB-dep_OMP_SusC/RagA"/>
</dbReference>
<evidence type="ECO:0000256" key="8">
    <source>
        <dbReference type="PROSITE-ProRule" id="PRU01360"/>
    </source>
</evidence>
<dbReference type="NCBIfam" id="TIGR04056">
    <property type="entry name" value="OMP_RagA_SusC"/>
    <property type="match status" value="1"/>
</dbReference>